<feature type="transmembrane region" description="Helical" evidence="14">
    <location>
        <begin position="1030"/>
        <end position="1049"/>
    </location>
</feature>
<feature type="transmembrane region" description="Helical" evidence="14">
    <location>
        <begin position="991"/>
        <end position="1009"/>
    </location>
</feature>
<feature type="compositionally biased region" description="Basic and acidic residues" evidence="13">
    <location>
        <begin position="10"/>
        <end position="22"/>
    </location>
</feature>
<evidence type="ECO:0000256" key="12">
    <source>
        <dbReference type="ARBA" id="ARBA00023136"/>
    </source>
</evidence>
<evidence type="ECO:0000256" key="14">
    <source>
        <dbReference type="SAM" id="Phobius"/>
    </source>
</evidence>
<feature type="transmembrane region" description="Helical" evidence="14">
    <location>
        <begin position="477"/>
        <end position="497"/>
    </location>
</feature>
<evidence type="ECO:0000256" key="6">
    <source>
        <dbReference type="ARBA" id="ARBA00022692"/>
    </source>
</evidence>
<reference evidence="16 17" key="1">
    <citation type="journal article" date="2023" name="Elife">
        <title>Identification of key yeast species and microbe-microbe interactions impacting larval growth of Drosophila in the wild.</title>
        <authorList>
            <person name="Mure A."/>
            <person name="Sugiura Y."/>
            <person name="Maeda R."/>
            <person name="Honda K."/>
            <person name="Sakurai N."/>
            <person name="Takahashi Y."/>
            <person name="Watada M."/>
            <person name="Katoh T."/>
            <person name="Gotoh A."/>
            <person name="Gotoh Y."/>
            <person name="Taniguchi I."/>
            <person name="Nakamura K."/>
            <person name="Hayashi T."/>
            <person name="Katayama T."/>
            <person name="Uemura T."/>
            <person name="Hattori Y."/>
        </authorList>
    </citation>
    <scope>NUCLEOTIDE SEQUENCE [LARGE SCALE GENOMIC DNA]</scope>
    <source>
        <strain evidence="16 17">KH-74</strain>
    </source>
</reference>
<keyword evidence="7" id="KW-0479">Metal-binding</keyword>
<keyword evidence="8" id="KW-0863">Zinc-finger</keyword>
<feature type="region of interest" description="Disordered" evidence="13">
    <location>
        <begin position="1"/>
        <end position="24"/>
    </location>
</feature>
<comment type="caution">
    <text evidence="16">The sequence shown here is derived from an EMBL/GenBank/DDBJ whole genome shotgun (WGS) entry which is preliminary data.</text>
</comment>
<feature type="transmembrane region" description="Helical" evidence="14">
    <location>
        <begin position="1101"/>
        <end position="1123"/>
    </location>
</feature>
<dbReference type="InterPro" id="IPR013083">
    <property type="entry name" value="Znf_RING/FYVE/PHD"/>
</dbReference>
<dbReference type="EC" id="2.3.2.27" evidence="4"/>
<feature type="transmembrane region" description="Helical" evidence="14">
    <location>
        <begin position="967"/>
        <end position="985"/>
    </location>
</feature>
<feature type="transmembrane region" description="Helical" evidence="14">
    <location>
        <begin position="1214"/>
        <end position="1231"/>
    </location>
</feature>
<evidence type="ECO:0000256" key="4">
    <source>
        <dbReference type="ARBA" id="ARBA00012483"/>
    </source>
</evidence>
<keyword evidence="10" id="KW-0862">Zinc</keyword>
<feature type="transmembrane region" description="Helical" evidence="14">
    <location>
        <begin position="1266"/>
        <end position="1285"/>
    </location>
</feature>
<comment type="pathway">
    <text evidence="3">Protein modification; protein ubiquitination.</text>
</comment>
<keyword evidence="9" id="KW-0833">Ubl conjugation pathway</keyword>
<feature type="region of interest" description="Disordered" evidence="13">
    <location>
        <begin position="294"/>
        <end position="338"/>
    </location>
</feature>
<feature type="transmembrane region" description="Helical" evidence="14">
    <location>
        <begin position="509"/>
        <end position="528"/>
    </location>
</feature>
<dbReference type="GO" id="GO:0036503">
    <property type="term" value="P:ERAD pathway"/>
    <property type="evidence" value="ECO:0007669"/>
    <property type="project" value="TreeGrafter"/>
</dbReference>
<feature type="transmembrane region" description="Helical" evidence="14">
    <location>
        <begin position="627"/>
        <end position="660"/>
    </location>
</feature>
<dbReference type="SUPFAM" id="SSF57850">
    <property type="entry name" value="RING/U-box"/>
    <property type="match status" value="1"/>
</dbReference>
<sequence length="1320" mass="151831">MNNDTAPGVDAHDASSNEDIRAHGTIRPINNKANAEGSIPEGATCRICRGESTPDNPLLHPCMCKGSIKYLHEPCLLEWISARHIDINKPGETVECDICHYPFHFKIAYDDSMPDRIPIRLLFLNMLHRIYDLAVYGFNLTTVVILLCVGFPLSWNFYGKLYTFILDGALPFPGDFTKSIIFGFNKDVPDDYNNTDIALQLASNVFFSTCQIVFTIIIHLALYFQYDMIVREDIFSKMVFHKIGPNISIEAVMERLKKKFPVMDDSTLEHVARIVANKELRDQAEMHEDIEQNHVNEQADDDVQPLFNDDHSDDEGDEDFVPSDGGQHSDEDTDGSFDATGDDLDILREEVEQGVHGEEFHLENPVENLVNLRAQRQFDDMLDQHRNAMENLHNQPDFHRPQENVRFGMLGDDRAPNVPVPNARRPDIFNMNNPVFPIEEPNDDPFMGAGINDPEPNQQGQLIGAFGLNIQVNIGTVSFYFSACVAVIGLYLMVAYLVPTTIGYILGRFYYYCLALVVNSLVFSFYSLKVNVFYGWMGRKIPGMQWVNESASRIIMTFRYEISQYWNTINQKENTLMRTLPAAITYLTAIVIICLASEIICMGYGRSNGMTNTRRRFASQLLYALKCTFKVFTLFFIELAGFPILAGVMLDFSLFAPILGKVTDLLWIPSTRLVWFQDEIVYWMIGTLYMYWFAKYIGMIREHIIRPGVLYFIRSPEDPNTRILHDSLIHPMGIQLSRLGLSMFIYAVFIVVGFGFHTRVLFPLILKSKILNTPEGYLSGYVFNNLTMLIVFYFAKRIIEANPNVTNLVREYWIKIFEVSSRKLRLSSFILGADYSSERGHIVYRNMLYSILFSKRAEWSNPELYSNPKTASQAKQLFAEDKTVHAYFVPDGIQIRVPSSDIVSRNYLQTMFVPVTKADKLLKPLDLSRLREKNEKNGGEFSYLDVQNTDFDHYFVCYVPPHFRLRYMSLMALIWFFASFIIISTSIVAQYLFNTIVIIVVMLPLRLVGTRNIYLQVKEASISGFTRINVHYICLGAIIMSFMVDHYKIRHLVSIWKHVDNREPDVADNQNGAAVAEDNDEDDIPMMVERPALGEILFHNAIFRFILAPIIVCFVGILDYFTFGYVTSIVIRNCIGYGRFILWSEPMDITSVYHDLTSISYYSVDIWFRIDVLLRLIKVFRGIRQNRAAGFRFAISQQWNVVVKPHINVVKRSYITFGTLLLSAILLEYIFEGNHYNSLSELIRFMLVGRSLLSNKDIPWTFPQHYMFSSTVAILVLYFSQTLLYRISDWIRISTQSVRDNMFASGRVLENYETNVLENE</sequence>
<protein>
    <recommendedName>
        <fullName evidence="4">RING-type E3 ubiquitin transferase</fullName>
        <ecNumber evidence="4">2.3.2.27</ecNumber>
    </recommendedName>
</protein>
<dbReference type="SMART" id="SM00744">
    <property type="entry name" value="RINGv"/>
    <property type="match status" value="1"/>
</dbReference>
<evidence type="ECO:0000256" key="13">
    <source>
        <dbReference type="SAM" id="MobiDB-lite"/>
    </source>
</evidence>
<evidence type="ECO:0000313" key="17">
    <source>
        <dbReference type="Proteomes" id="UP001377567"/>
    </source>
</evidence>
<organism evidence="16 17">
    <name type="scientific">Maudiozyma humilis</name>
    <name type="common">Sour dough yeast</name>
    <name type="synonym">Kazachstania humilis</name>
    <dbReference type="NCBI Taxonomy" id="51915"/>
    <lineage>
        <taxon>Eukaryota</taxon>
        <taxon>Fungi</taxon>
        <taxon>Dikarya</taxon>
        <taxon>Ascomycota</taxon>
        <taxon>Saccharomycotina</taxon>
        <taxon>Saccharomycetes</taxon>
        <taxon>Saccharomycetales</taxon>
        <taxon>Saccharomycetaceae</taxon>
        <taxon>Maudiozyma</taxon>
    </lineage>
</organism>
<evidence type="ECO:0000256" key="3">
    <source>
        <dbReference type="ARBA" id="ARBA00004906"/>
    </source>
</evidence>
<dbReference type="PROSITE" id="PS51292">
    <property type="entry name" value="ZF_RING_CH"/>
    <property type="match status" value="1"/>
</dbReference>
<keyword evidence="6 14" id="KW-0812">Transmembrane</keyword>
<feature type="transmembrane region" description="Helical" evidence="14">
    <location>
        <begin position="680"/>
        <end position="698"/>
    </location>
</feature>
<dbReference type="GO" id="GO:0008270">
    <property type="term" value="F:zinc ion binding"/>
    <property type="evidence" value="ECO:0007669"/>
    <property type="project" value="UniProtKB-KW"/>
</dbReference>
<evidence type="ECO:0000256" key="11">
    <source>
        <dbReference type="ARBA" id="ARBA00022989"/>
    </source>
</evidence>
<dbReference type="GO" id="GO:0061630">
    <property type="term" value="F:ubiquitin protein ligase activity"/>
    <property type="evidence" value="ECO:0007669"/>
    <property type="project" value="UniProtKB-EC"/>
</dbReference>
<evidence type="ECO:0000256" key="5">
    <source>
        <dbReference type="ARBA" id="ARBA00022679"/>
    </source>
</evidence>
<feature type="transmembrane region" description="Helical" evidence="14">
    <location>
        <begin position="205"/>
        <end position="226"/>
    </location>
</feature>
<evidence type="ECO:0000256" key="8">
    <source>
        <dbReference type="ARBA" id="ARBA00022771"/>
    </source>
</evidence>
<feature type="transmembrane region" description="Helical" evidence="14">
    <location>
        <begin position="133"/>
        <end position="155"/>
    </location>
</feature>
<comment type="subcellular location">
    <subcellularLocation>
        <location evidence="2">Membrane</location>
        <topology evidence="2">Multi-pass membrane protein</topology>
    </subcellularLocation>
</comment>
<dbReference type="Gene3D" id="3.30.40.10">
    <property type="entry name" value="Zinc/RING finger domain, C3HC4 (zinc finger)"/>
    <property type="match status" value="1"/>
</dbReference>
<feature type="transmembrane region" description="Helical" evidence="14">
    <location>
        <begin position="739"/>
        <end position="757"/>
    </location>
</feature>
<evidence type="ECO:0000256" key="1">
    <source>
        <dbReference type="ARBA" id="ARBA00000900"/>
    </source>
</evidence>
<dbReference type="GO" id="GO:0005789">
    <property type="term" value="C:endoplasmic reticulum membrane"/>
    <property type="evidence" value="ECO:0007669"/>
    <property type="project" value="TreeGrafter"/>
</dbReference>
<comment type="catalytic activity">
    <reaction evidence="1">
        <text>S-ubiquitinyl-[E2 ubiquitin-conjugating enzyme]-L-cysteine + [acceptor protein]-L-lysine = [E2 ubiquitin-conjugating enzyme]-L-cysteine + N(6)-ubiquitinyl-[acceptor protein]-L-lysine.</text>
        <dbReference type="EC" id="2.3.2.27"/>
    </reaction>
</comment>
<feature type="transmembrane region" description="Helical" evidence="14">
    <location>
        <begin position="583"/>
        <end position="606"/>
    </location>
</feature>
<dbReference type="PANTHER" id="PTHR13145">
    <property type="entry name" value="SSM4 PROTEIN"/>
    <property type="match status" value="1"/>
</dbReference>
<evidence type="ECO:0000313" key="16">
    <source>
        <dbReference type="EMBL" id="GMM55540.1"/>
    </source>
</evidence>
<accession>A0AAV5RVE8</accession>
<proteinExistence type="predicted"/>
<keyword evidence="17" id="KW-1185">Reference proteome</keyword>
<feature type="transmembrane region" description="Helical" evidence="14">
    <location>
        <begin position="777"/>
        <end position="795"/>
    </location>
</feature>
<evidence type="ECO:0000256" key="9">
    <source>
        <dbReference type="ARBA" id="ARBA00022786"/>
    </source>
</evidence>
<dbReference type="Pfam" id="PF12906">
    <property type="entry name" value="RINGv"/>
    <property type="match status" value="1"/>
</dbReference>
<dbReference type="Proteomes" id="UP001377567">
    <property type="component" value="Unassembled WGS sequence"/>
</dbReference>
<evidence type="ECO:0000256" key="7">
    <source>
        <dbReference type="ARBA" id="ARBA00022723"/>
    </source>
</evidence>
<gene>
    <name evidence="16" type="ORF">DAKH74_021560</name>
</gene>
<feature type="compositionally biased region" description="Acidic residues" evidence="13">
    <location>
        <begin position="311"/>
        <end position="321"/>
    </location>
</feature>
<dbReference type="CDD" id="cd16702">
    <property type="entry name" value="RING_CH-C4HC3_MARCH6"/>
    <property type="match status" value="1"/>
</dbReference>
<dbReference type="InterPro" id="IPR011016">
    <property type="entry name" value="Znf_RING-CH"/>
</dbReference>
<keyword evidence="11 14" id="KW-1133">Transmembrane helix</keyword>
<evidence type="ECO:0000256" key="10">
    <source>
        <dbReference type="ARBA" id="ARBA00022833"/>
    </source>
</evidence>
<dbReference type="PANTHER" id="PTHR13145:SF0">
    <property type="entry name" value="E3 UBIQUITIN-PROTEIN LIGASE MARCHF6"/>
    <property type="match status" value="1"/>
</dbReference>
<feature type="domain" description="RING-CH-type" evidence="15">
    <location>
        <begin position="37"/>
        <end position="106"/>
    </location>
</feature>
<name>A0AAV5RVE8_MAUHU</name>
<keyword evidence="5" id="KW-0808">Transferase</keyword>
<evidence type="ECO:0000256" key="2">
    <source>
        <dbReference type="ARBA" id="ARBA00004141"/>
    </source>
</evidence>
<evidence type="ECO:0000259" key="15">
    <source>
        <dbReference type="PROSITE" id="PS51292"/>
    </source>
</evidence>
<dbReference type="EMBL" id="BTGD01000005">
    <property type="protein sequence ID" value="GMM55540.1"/>
    <property type="molecule type" value="Genomic_DNA"/>
</dbReference>
<keyword evidence="12 14" id="KW-0472">Membrane</keyword>